<evidence type="ECO:0000256" key="2">
    <source>
        <dbReference type="SAM" id="MobiDB-lite"/>
    </source>
</evidence>
<dbReference type="GO" id="GO:0030992">
    <property type="term" value="C:intraciliary transport particle B"/>
    <property type="evidence" value="ECO:0007669"/>
    <property type="project" value="InterPro"/>
</dbReference>
<dbReference type="PANTHER" id="PTHR31432">
    <property type="entry name" value="INTRAFLAGELLAR TRANSPORT PROTEIN 74 HOMOLOG"/>
    <property type="match status" value="1"/>
</dbReference>
<accession>A0A8S1HGR2</accession>
<keyword evidence="4" id="KW-1185">Reference proteome</keyword>
<dbReference type="PANTHER" id="PTHR31432:SF0">
    <property type="entry name" value="INTRAFLAGELLAR TRANSPORT PROTEIN 74 HOMOLOG"/>
    <property type="match status" value="1"/>
</dbReference>
<dbReference type="AlphaFoldDB" id="A0A8S1HGR2"/>
<name>A0A8S1HGR2_9PELO</name>
<dbReference type="GO" id="GO:0048487">
    <property type="term" value="F:beta-tubulin binding"/>
    <property type="evidence" value="ECO:0007669"/>
    <property type="project" value="InterPro"/>
</dbReference>
<gene>
    <name evidence="3" type="ORF">CAUJ_LOCUS10364</name>
</gene>
<evidence type="ECO:0000313" key="4">
    <source>
        <dbReference type="Proteomes" id="UP000835052"/>
    </source>
</evidence>
<feature type="region of interest" description="Disordered" evidence="2">
    <location>
        <begin position="81"/>
        <end position="116"/>
    </location>
</feature>
<evidence type="ECO:0000313" key="3">
    <source>
        <dbReference type="EMBL" id="CAD6194445.1"/>
    </source>
</evidence>
<dbReference type="GO" id="GO:0035735">
    <property type="term" value="P:intraciliary transport involved in cilium assembly"/>
    <property type="evidence" value="ECO:0007669"/>
    <property type="project" value="TreeGrafter"/>
</dbReference>
<feature type="coiled-coil region" evidence="1">
    <location>
        <begin position="490"/>
        <end position="541"/>
    </location>
</feature>
<feature type="coiled-coil region" evidence="1">
    <location>
        <begin position="196"/>
        <end position="369"/>
    </location>
</feature>
<feature type="coiled-coil region" evidence="1">
    <location>
        <begin position="565"/>
        <end position="592"/>
    </location>
</feature>
<evidence type="ECO:0000256" key="1">
    <source>
        <dbReference type="SAM" id="Coils"/>
    </source>
</evidence>
<feature type="region of interest" description="Disordered" evidence="2">
    <location>
        <begin position="1"/>
        <end position="68"/>
    </location>
</feature>
<dbReference type="Gene3D" id="1.10.287.1490">
    <property type="match status" value="1"/>
</dbReference>
<dbReference type="EMBL" id="CAJGYM010000044">
    <property type="protein sequence ID" value="CAD6194445.1"/>
    <property type="molecule type" value="Genomic_DNA"/>
</dbReference>
<comment type="caution">
    <text evidence="3">The sequence shown here is derived from an EMBL/GenBank/DDBJ whole genome shotgun (WGS) entry which is preliminary data.</text>
</comment>
<organism evidence="3 4">
    <name type="scientific">Caenorhabditis auriculariae</name>
    <dbReference type="NCBI Taxonomy" id="2777116"/>
    <lineage>
        <taxon>Eukaryota</taxon>
        <taxon>Metazoa</taxon>
        <taxon>Ecdysozoa</taxon>
        <taxon>Nematoda</taxon>
        <taxon>Chromadorea</taxon>
        <taxon>Rhabditida</taxon>
        <taxon>Rhabditina</taxon>
        <taxon>Rhabditomorpha</taxon>
        <taxon>Rhabditoidea</taxon>
        <taxon>Rhabditidae</taxon>
        <taxon>Peloderinae</taxon>
        <taxon>Caenorhabditis</taxon>
    </lineage>
</organism>
<dbReference type="InterPro" id="IPR029602">
    <property type="entry name" value="IFT74"/>
</dbReference>
<dbReference type="OrthoDB" id="444379at2759"/>
<sequence>MERPPSSRPKTSAGRAASARSRQPAPTNGSVPSGMRPPSRQTMSRMGTAMGNGNIPQPPPRSSLGQRIGSSAMQRVPTAMNDRPMTGMARPPSSAIRPPTQQGIAGLRAPTRMGTGSTRQVFDKTYYIGLLRSKINQLNVEIARLSEQKQIGDKDRAELSAYEARAQASALEIRDLQGRLIDLNVIIDRMHVNADMSDIELEARKMKEKADEMEADVQELVNERLAKEKEAEQLHAQIEEQKKLNEAVTTAMDPSVRERYDELKQESELLKKRVSEMEAQIEELEDRKAKLEMEVDGSPMKKKAVHLQETIAVLKDKLEVLEKEKALTETPEQKKEKLVEQMRQINQDIATIEKQHQQVREQIDTTSEELHEYDAHGGESQQLKNHTKYLELMVKDHQIDEMLRNYPKQYPLLQSELEEYSGAILMILRKISANVKKVDLGANITDIDEEGLKMKLRGNGNISELKDAHVRLQEELIMLGDMEMSLRADIRNLAESATVSNQKIQEYRREEETLNDTEHEVQQLEQKRSQLRAQEPELSRKVKDLKRMITDIRNELESLPNYGKIKGLEKKLKMLKESNAEKQAEIDATKAQTNYQPIKAEVLRMQAEYNAYLIANMAKRN</sequence>
<dbReference type="GO" id="GO:0005929">
    <property type="term" value="C:cilium"/>
    <property type="evidence" value="ECO:0007669"/>
    <property type="project" value="TreeGrafter"/>
</dbReference>
<keyword evidence="1" id="KW-0175">Coiled coil</keyword>
<feature type="compositionally biased region" description="Low complexity" evidence="2">
    <location>
        <begin position="12"/>
        <end position="22"/>
    </location>
</feature>
<proteinExistence type="predicted"/>
<dbReference type="Proteomes" id="UP000835052">
    <property type="component" value="Unassembled WGS sequence"/>
</dbReference>
<protein>
    <submittedName>
        <fullName evidence="3">Uncharacterized protein</fullName>
    </submittedName>
</protein>
<reference evidence="3" key="1">
    <citation type="submission" date="2020-10" db="EMBL/GenBank/DDBJ databases">
        <authorList>
            <person name="Kikuchi T."/>
        </authorList>
    </citation>
    <scope>NUCLEOTIDE SEQUENCE</scope>
    <source>
        <strain evidence="3">NKZ352</strain>
    </source>
</reference>